<organism evidence="3 4">
    <name type="scientific">Paenibacillus chungangensis</name>
    <dbReference type="NCBI Taxonomy" id="696535"/>
    <lineage>
        <taxon>Bacteria</taxon>
        <taxon>Bacillati</taxon>
        <taxon>Bacillota</taxon>
        <taxon>Bacilli</taxon>
        <taxon>Bacillales</taxon>
        <taxon>Paenibacillaceae</taxon>
        <taxon>Paenibacillus</taxon>
    </lineage>
</organism>
<dbReference type="InterPro" id="IPR050490">
    <property type="entry name" value="Bact_solute-bd_prot1"/>
</dbReference>
<evidence type="ECO:0008006" key="5">
    <source>
        <dbReference type="Google" id="ProtNLM"/>
    </source>
</evidence>
<proteinExistence type="predicted"/>
<evidence type="ECO:0000313" key="4">
    <source>
        <dbReference type="Proteomes" id="UP001596989"/>
    </source>
</evidence>
<dbReference type="Proteomes" id="UP001596989">
    <property type="component" value="Unassembled WGS sequence"/>
</dbReference>
<feature type="chain" id="PRO_5046243422" description="ABC transporter substrate-binding protein" evidence="2">
    <location>
        <begin position="24"/>
        <end position="551"/>
    </location>
</feature>
<name>A0ABW3HT79_9BACL</name>
<dbReference type="SUPFAM" id="SSF53850">
    <property type="entry name" value="Periplasmic binding protein-like II"/>
    <property type="match status" value="1"/>
</dbReference>
<dbReference type="PROSITE" id="PS51257">
    <property type="entry name" value="PROKAR_LIPOPROTEIN"/>
    <property type="match status" value="1"/>
</dbReference>
<dbReference type="EMBL" id="JBHTJZ010000024">
    <property type="protein sequence ID" value="MFD0960731.1"/>
    <property type="molecule type" value="Genomic_DNA"/>
</dbReference>
<protein>
    <recommendedName>
        <fullName evidence="5">ABC transporter substrate-binding protein</fullName>
    </recommendedName>
</protein>
<gene>
    <name evidence="3" type="ORF">ACFQ2I_15180</name>
</gene>
<evidence type="ECO:0000256" key="1">
    <source>
        <dbReference type="SAM" id="MobiDB-lite"/>
    </source>
</evidence>
<evidence type="ECO:0000313" key="3">
    <source>
        <dbReference type="EMBL" id="MFD0960731.1"/>
    </source>
</evidence>
<keyword evidence="4" id="KW-1185">Reference proteome</keyword>
<comment type="caution">
    <text evidence="3">The sequence shown here is derived from an EMBL/GenBank/DDBJ whole genome shotgun (WGS) entry which is preliminary data.</text>
</comment>
<dbReference type="RefSeq" id="WP_377565418.1">
    <property type="nucleotide sequence ID" value="NZ_JBHTJZ010000024.1"/>
</dbReference>
<reference evidence="4" key="1">
    <citation type="journal article" date="2019" name="Int. J. Syst. Evol. Microbiol.">
        <title>The Global Catalogue of Microorganisms (GCM) 10K type strain sequencing project: providing services to taxonomists for standard genome sequencing and annotation.</title>
        <authorList>
            <consortium name="The Broad Institute Genomics Platform"/>
            <consortium name="The Broad Institute Genome Sequencing Center for Infectious Disease"/>
            <person name="Wu L."/>
            <person name="Ma J."/>
        </authorList>
    </citation>
    <scope>NUCLEOTIDE SEQUENCE [LARGE SCALE GENOMIC DNA]</scope>
    <source>
        <strain evidence="4">CCUG 59129</strain>
    </source>
</reference>
<accession>A0ABW3HT79</accession>
<dbReference type="PANTHER" id="PTHR43649">
    <property type="entry name" value="ARABINOSE-BINDING PROTEIN-RELATED"/>
    <property type="match status" value="1"/>
</dbReference>
<evidence type="ECO:0000256" key="2">
    <source>
        <dbReference type="SAM" id="SignalP"/>
    </source>
</evidence>
<keyword evidence="2" id="KW-0732">Signal</keyword>
<dbReference type="Gene3D" id="3.40.190.10">
    <property type="entry name" value="Periplasmic binding protein-like II"/>
    <property type="match status" value="2"/>
</dbReference>
<feature type="compositionally biased region" description="Low complexity" evidence="1">
    <location>
        <begin position="30"/>
        <end position="42"/>
    </location>
</feature>
<feature type="region of interest" description="Disordered" evidence="1">
    <location>
        <begin position="29"/>
        <end position="58"/>
    </location>
</feature>
<dbReference type="PANTHER" id="PTHR43649:SF12">
    <property type="entry name" value="DIACETYLCHITOBIOSE BINDING PROTEIN DASA"/>
    <property type="match status" value="1"/>
</dbReference>
<feature type="signal peptide" evidence="2">
    <location>
        <begin position="1"/>
        <end position="23"/>
    </location>
</feature>
<sequence length="551" mass="61007">MNKTRMGVASVALLVLLAGCSGGQNGVQNGGQNEANAGQKGNESAKPSASTLPEAGTLPLSNEPVTLKIGTVVVDGAPASKDVVLWQEIEEQTNVHIDFQDVNKSQWPEKKGLAFASNELPEAYVGNGILTDVELLNYGASGLIIPLEDLIEEHAPNLKKAFQEYPELKQQITAPDGHIYAIPSFNDDWQLPKVDAPLFVNKSWLEAVGMEPPTTTEQFEEMLRAFKDNDLNGNGKADEIPYAVGKDFGYFVDILGTFGVMDTDFKTHIGLEDGKAIYTYAKPELQEAAAYLHRLYSEGLIDKEVFTQDSRSFGAKVKTVPRIVGVFQGWRSTAWVNQPEEMGDYIAIGPLAGPSGDRQWRKIKSGLSNRGSFVITNAAQNKELLIRWADHLLSDDIQMQMANSGRFGDYLEKTSDNKVKLLRHLDFTNPVESTNTPGNQSRIVFMTESNSKRLSEATAVAAEKAEYDKLYLDYFPEEVYPQVFLSAEESQEISTVGKDIISYSDSMLAKWIVNGGVEKDWDGYLKKLNDMGMSRYIEIYQQALDRQNNAN</sequence>